<evidence type="ECO:0000256" key="1">
    <source>
        <dbReference type="SAM" id="MobiDB-lite"/>
    </source>
</evidence>
<dbReference type="InterPro" id="IPR045396">
    <property type="entry name" value="DUF6517"/>
</dbReference>
<keyword evidence="3" id="KW-1185">Reference proteome</keyword>
<name>A0ABU2FBK7_9EURY</name>
<dbReference type="EMBL" id="JAMQON010000001">
    <property type="protein sequence ID" value="MDS0259225.1"/>
    <property type="molecule type" value="Genomic_DNA"/>
</dbReference>
<dbReference type="Pfam" id="PF20127">
    <property type="entry name" value="DUF6517"/>
    <property type="match status" value="1"/>
</dbReference>
<accession>A0ABU2FBK7</accession>
<comment type="caution">
    <text evidence="2">The sequence shown here is derived from an EMBL/GenBank/DDBJ whole genome shotgun (WGS) entry which is preliminary data.</text>
</comment>
<dbReference type="Proteomes" id="UP001259659">
    <property type="component" value="Unassembled WGS sequence"/>
</dbReference>
<feature type="region of interest" description="Disordered" evidence="1">
    <location>
        <begin position="33"/>
        <end position="57"/>
    </location>
</feature>
<dbReference type="RefSeq" id="WP_310918811.1">
    <property type="nucleotide sequence ID" value="NZ_JAMQON010000001.1"/>
</dbReference>
<evidence type="ECO:0000313" key="3">
    <source>
        <dbReference type="Proteomes" id="UP001259659"/>
    </source>
</evidence>
<organism evidence="2 3">
    <name type="scientific">Haloarcula saliterrae</name>
    <dbReference type="NCBI Taxonomy" id="2950534"/>
    <lineage>
        <taxon>Archaea</taxon>
        <taxon>Methanobacteriati</taxon>
        <taxon>Methanobacteriota</taxon>
        <taxon>Stenosarchaea group</taxon>
        <taxon>Halobacteria</taxon>
        <taxon>Halobacteriales</taxon>
        <taxon>Haloarculaceae</taxon>
        <taxon>Haloarcula</taxon>
    </lineage>
</organism>
<sequence length="225" mass="23799">MRRSLLTAVVAMLVVASGCIGLVTGETVEFEASNATVEESTLESTGYEENSATERSSTRNVTFVGQERSIRVVNKVTRYGKNGTVEPTTGTESPAATVQNGTVASGPARFVLLSSPGANVAGRTLNPAASWSNERVLEEVADQTGQIGDLEKRGNRTAESLGESRNVSEFTGTTSMVGRDVEVRVHVTSFEHEGDAVIAVAVHPERMDEEATVDEMLGGIEHGGN</sequence>
<dbReference type="PROSITE" id="PS51257">
    <property type="entry name" value="PROKAR_LIPOPROTEIN"/>
    <property type="match status" value="1"/>
</dbReference>
<gene>
    <name evidence="2" type="ORF">NDI56_07445</name>
</gene>
<evidence type="ECO:0000313" key="2">
    <source>
        <dbReference type="EMBL" id="MDS0259225.1"/>
    </source>
</evidence>
<proteinExistence type="predicted"/>
<reference evidence="2 3" key="1">
    <citation type="submission" date="2022-06" db="EMBL/GenBank/DDBJ databases">
        <title>Haloarcula sp. a new haloarchaeum isolate from saline soil.</title>
        <authorList>
            <person name="Strakova D."/>
            <person name="Galisteo C."/>
            <person name="Sanchez-Porro C."/>
            <person name="Ventosa A."/>
        </authorList>
    </citation>
    <scope>NUCLEOTIDE SEQUENCE [LARGE SCALE GENOMIC DNA]</scope>
    <source>
        <strain evidence="2 3">S1CR25-12</strain>
    </source>
</reference>
<protein>
    <submittedName>
        <fullName evidence="2">DUF6517 family protein</fullName>
    </submittedName>
</protein>